<protein>
    <submittedName>
        <fullName evidence="12">DNA polymerase III beta subunit</fullName>
        <ecNumber evidence="12">2.7.7.7</ecNumber>
    </submittedName>
</protein>
<dbReference type="InterPro" id="IPR022634">
    <property type="entry name" value="DNA_polIII_beta_N"/>
</dbReference>
<dbReference type="GO" id="GO:0008408">
    <property type="term" value="F:3'-5' exonuclease activity"/>
    <property type="evidence" value="ECO:0007669"/>
    <property type="project" value="InterPro"/>
</dbReference>
<dbReference type="GO" id="GO:0009360">
    <property type="term" value="C:DNA polymerase III complex"/>
    <property type="evidence" value="ECO:0007669"/>
    <property type="project" value="InterPro"/>
</dbReference>
<dbReference type="InterPro" id="IPR022635">
    <property type="entry name" value="DNA_polIII_beta_C"/>
</dbReference>
<dbReference type="GO" id="GO:0006271">
    <property type="term" value="P:DNA strand elongation involved in DNA replication"/>
    <property type="evidence" value="ECO:0007669"/>
    <property type="project" value="TreeGrafter"/>
</dbReference>
<dbReference type="Pfam" id="PF02768">
    <property type="entry name" value="DNA_pol3_beta_3"/>
    <property type="match status" value="1"/>
</dbReference>
<name>A0A1W1EI25_9ZZZZ</name>
<evidence type="ECO:0000256" key="5">
    <source>
        <dbReference type="ARBA" id="ARBA00022695"/>
    </source>
</evidence>
<accession>A0A1W1EI25</accession>
<dbReference type="InterPro" id="IPR046938">
    <property type="entry name" value="DNA_clamp_sf"/>
</dbReference>
<evidence type="ECO:0000259" key="11">
    <source>
        <dbReference type="Pfam" id="PF02768"/>
    </source>
</evidence>
<dbReference type="GO" id="GO:0003887">
    <property type="term" value="F:DNA-directed DNA polymerase activity"/>
    <property type="evidence" value="ECO:0007669"/>
    <property type="project" value="UniProtKB-KW"/>
</dbReference>
<feature type="domain" description="DNA polymerase III beta sliding clamp central" evidence="10">
    <location>
        <begin position="129"/>
        <end position="238"/>
    </location>
</feature>
<dbReference type="EMBL" id="FRYL01000010">
    <property type="protein sequence ID" value="SHO80452.1"/>
    <property type="molecule type" value="Genomic_DNA"/>
</dbReference>
<dbReference type="SUPFAM" id="SSF55979">
    <property type="entry name" value="DNA clamp"/>
    <property type="match status" value="3"/>
</dbReference>
<dbReference type="Gene3D" id="3.10.150.10">
    <property type="entry name" value="DNA Polymerase III, subunit A, domain 2"/>
    <property type="match status" value="3"/>
</dbReference>
<evidence type="ECO:0000259" key="9">
    <source>
        <dbReference type="Pfam" id="PF00712"/>
    </source>
</evidence>
<feature type="domain" description="DNA polymerase III beta sliding clamp C-terminal" evidence="11">
    <location>
        <begin position="241"/>
        <end position="355"/>
    </location>
</feature>
<dbReference type="GO" id="GO:0003677">
    <property type="term" value="F:DNA binding"/>
    <property type="evidence" value="ECO:0007669"/>
    <property type="project" value="UniProtKB-KW"/>
</dbReference>
<dbReference type="PANTHER" id="PTHR30478:SF0">
    <property type="entry name" value="BETA SLIDING CLAMP"/>
    <property type="match status" value="1"/>
</dbReference>
<keyword evidence="6" id="KW-0235">DNA replication</keyword>
<evidence type="ECO:0000259" key="10">
    <source>
        <dbReference type="Pfam" id="PF02767"/>
    </source>
</evidence>
<dbReference type="Pfam" id="PF02767">
    <property type="entry name" value="DNA_pol3_beta_2"/>
    <property type="match status" value="1"/>
</dbReference>
<comment type="similarity">
    <text evidence="2">Belongs to the beta sliding clamp family.</text>
</comment>
<gene>
    <name evidence="12" type="ORF">MNB_SV-15-1170</name>
</gene>
<dbReference type="EC" id="2.7.7.7" evidence="12"/>
<sequence length="357" mass="41229">MKIEIQKQIIESIVINTQPFLDKKDATQITSHIYFNIENNKCIVKATDLEIGIKIITKDLNINENGNFTVNGKKLLDIIKILKDDNITLELNEEVLIIKQDKSKFKLPTFKSSEFPKFPTIQNKGKITLDSLNLIKNLKKITPSIDNNNPKYELNGALIDIKESVTNIVGTDTKRLAVASIYNKNEKKLSIIIPKKAIVEIEKIFLEKIDIFYDPKELIIQNDKYFIFTKLLNGKFPDYNKIIPKEIKYSIEFPKKEMLEAIKQISIVSQDITVKLTPDTVYFSSLMQNSHNVEARTQLELKLNINEDIELNFNSRYLIDFLSQIENDSFILGINSQKLPFLVKDKDFITIIMPIRN</sequence>
<dbReference type="Pfam" id="PF00712">
    <property type="entry name" value="DNA_pol3_beta"/>
    <property type="match status" value="1"/>
</dbReference>
<dbReference type="AlphaFoldDB" id="A0A1W1EI25"/>
<keyword evidence="4 12" id="KW-0808">Transferase</keyword>
<evidence type="ECO:0000313" key="12">
    <source>
        <dbReference type="EMBL" id="SHO80452.1"/>
    </source>
</evidence>
<keyword evidence="7" id="KW-0239">DNA-directed DNA polymerase</keyword>
<evidence type="ECO:0000256" key="7">
    <source>
        <dbReference type="ARBA" id="ARBA00022932"/>
    </source>
</evidence>
<evidence type="ECO:0000256" key="4">
    <source>
        <dbReference type="ARBA" id="ARBA00022679"/>
    </source>
</evidence>
<dbReference type="PANTHER" id="PTHR30478">
    <property type="entry name" value="DNA POLYMERASE III SUBUNIT BETA"/>
    <property type="match status" value="1"/>
</dbReference>
<comment type="subcellular location">
    <subcellularLocation>
        <location evidence="1">Cytoplasm</location>
    </subcellularLocation>
</comment>
<dbReference type="InterPro" id="IPR022637">
    <property type="entry name" value="DNA_polIII_beta_cen"/>
</dbReference>
<dbReference type="GO" id="GO:0005737">
    <property type="term" value="C:cytoplasm"/>
    <property type="evidence" value="ECO:0007669"/>
    <property type="project" value="UniProtKB-SubCell"/>
</dbReference>
<keyword evidence="5 12" id="KW-0548">Nucleotidyltransferase</keyword>
<feature type="domain" description="DNA polymerase III beta sliding clamp N-terminal" evidence="9">
    <location>
        <begin position="1"/>
        <end position="118"/>
    </location>
</feature>
<dbReference type="CDD" id="cd00140">
    <property type="entry name" value="beta_clamp"/>
    <property type="match status" value="1"/>
</dbReference>
<evidence type="ECO:0000256" key="6">
    <source>
        <dbReference type="ARBA" id="ARBA00022705"/>
    </source>
</evidence>
<dbReference type="NCBIfam" id="TIGR00663">
    <property type="entry name" value="dnan"/>
    <property type="match status" value="1"/>
</dbReference>
<dbReference type="InterPro" id="IPR001001">
    <property type="entry name" value="DNA_polIII_beta"/>
</dbReference>
<reference evidence="12" key="1">
    <citation type="submission" date="2016-10" db="EMBL/GenBank/DDBJ databases">
        <authorList>
            <person name="de Groot N.N."/>
        </authorList>
    </citation>
    <scope>NUCLEOTIDE SEQUENCE</scope>
</reference>
<proteinExistence type="inferred from homology"/>
<dbReference type="PIRSF" id="PIRSF000804">
    <property type="entry name" value="DNA_pol_III_b"/>
    <property type="match status" value="1"/>
</dbReference>
<evidence type="ECO:0000256" key="3">
    <source>
        <dbReference type="ARBA" id="ARBA00022490"/>
    </source>
</evidence>
<evidence type="ECO:0000256" key="1">
    <source>
        <dbReference type="ARBA" id="ARBA00004496"/>
    </source>
</evidence>
<evidence type="ECO:0000256" key="8">
    <source>
        <dbReference type="ARBA" id="ARBA00023125"/>
    </source>
</evidence>
<organism evidence="12">
    <name type="scientific">hydrothermal vent metagenome</name>
    <dbReference type="NCBI Taxonomy" id="652676"/>
    <lineage>
        <taxon>unclassified sequences</taxon>
        <taxon>metagenomes</taxon>
        <taxon>ecological metagenomes</taxon>
    </lineage>
</organism>
<keyword evidence="3" id="KW-0963">Cytoplasm</keyword>
<evidence type="ECO:0000256" key="2">
    <source>
        <dbReference type="ARBA" id="ARBA00010752"/>
    </source>
</evidence>
<keyword evidence="8" id="KW-0238">DNA-binding</keyword>
<dbReference type="SMART" id="SM00480">
    <property type="entry name" value="POL3Bc"/>
    <property type="match status" value="1"/>
</dbReference>